<evidence type="ECO:0000256" key="2">
    <source>
        <dbReference type="SAM" id="Coils"/>
    </source>
</evidence>
<dbReference type="PANTHER" id="PTHR15885">
    <property type="entry name" value="COILED-COIL DOMAIN-CONTAINING PROTEIN 174"/>
    <property type="match status" value="1"/>
</dbReference>
<keyword evidence="6" id="KW-1185">Reference proteome</keyword>
<feature type="region of interest" description="Disordered" evidence="3">
    <location>
        <begin position="26"/>
        <end position="79"/>
    </location>
</feature>
<comment type="caution">
    <text evidence="5">The sequence shown here is derived from an EMBL/GenBank/DDBJ whole genome shotgun (WGS) entry which is preliminary data.</text>
</comment>
<proteinExistence type="predicted"/>
<dbReference type="Pfam" id="PF25449">
    <property type="entry name" value="CCDC174_GRSR"/>
    <property type="match status" value="1"/>
</dbReference>
<reference evidence="5 6" key="1">
    <citation type="submission" date="2016-07" db="EMBL/GenBank/DDBJ databases">
        <title>Pervasive Adenine N6-methylation of Active Genes in Fungi.</title>
        <authorList>
            <consortium name="DOE Joint Genome Institute"/>
            <person name="Mondo S.J."/>
            <person name="Dannebaum R.O."/>
            <person name="Kuo R.C."/>
            <person name="Labutti K."/>
            <person name="Haridas S."/>
            <person name="Kuo A."/>
            <person name="Salamov A."/>
            <person name="Ahrendt S.R."/>
            <person name="Lipzen A."/>
            <person name="Sullivan W."/>
            <person name="Andreopoulos W.B."/>
            <person name="Clum A."/>
            <person name="Lindquist E."/>
            <person name="Daum C."/>
            <person name="Ramamoorthy G.K."/>
            <person name="Gryganskyi A."/>
            <person name="Culley D."/>
            <person name="Magnuson J.K."/>
            <person name="James T.Y."/>
            <person name="O'Malley M.A."/>
            <person name="Stajich J.E."/>
            <person name="Spatafora J.W."/>
            <person name="Visel A."/>
            <person name="Grigoriev I.V."/>
        </authorList>
    </citation>
    <scope>NUCLEOTIDE SEQUENCE [LARGE SCALE GENOMIC DNA]</scope>
    <source>
        <strain evidence="5 6">CBS 931.73</strain>
    </source>
</reference>
<feature type="coiled-coil region" evidence="2">
    <location>
        <begin position="230"/>
        <end position="272"/>
    </location>
</feature>
<protein>
    <recommendedName>
        <fullName evidence="4">CCDC174 alpha/beta GRSR domain-containing protein</fullName>
    </recommendedName>
</protein>
<evidence type="ECO:0000256" key="3">
    <source>
        <dbReference type="SAM" id="MobiDB-lite"/>
    </source>
</evidence>
<dbReference type="Proteomes" id="UP000193498">
    <property type="component" value="Unassembled WGS sequence"/>
</dbReference>
<organism evidence="5 6">
    <name type="scientific">Basidiobolus meristosporus CBS 931.73</name>
    <dbReference type="NCBI Taxonomy" id="1314790"/>
    <lineage>
        <taxon>Eukaryota</taxon>
        <taxon>Fungi</taxon>
        <taxon>Fungi incertae sedis</taxon>
        <taxon>Zoopagomycota</taxon>
        <taxon>Entomophthoromycotina</taxon>
        <taxon>Basidiobolomycetes</taxon>
        <taxon>Basidiobolales</taxon>
        <taxon>Basidiobolaceae</taxon>
        <taxon>Basidiobolus</taxon>
    </lineage>
</organism>
<feature type="domain" description="CCDC174 alpha/beta GRSR" evidence="4">
    <location>
        <begin position="136"/>
        <end position="161"/>
    </location>
</feature>
<sequence length="321" mass="37629">MKKVIDISSSSVLDFKAELLKHEESFRKERAQGKNAPAASRIQSKKLPAWAKPNKGVEQRSAKDKLEQEAEKPSLDASRKALERKAKLYEKLKRTNLDDMNEKDIEEMLVDFERKQWEQADESDLSEKEKETDDPWVEYIDEFGRTRLLRQSEVPKERSPSPQYEDGLPTMMSADMRRELERERWEAEARAEIAAGPAHYDDAHEIRTKGVGYYRFSTNEEERRAQLLELKNLRNETEQVRALHKNIKDKRKEQLEARKELLRLKRQKRNHKMPEETLSNAEPTIRVSTQTENQAPIDMTSHQLDDAINSFLANMRQRIGK</sequence>
<evidence type="ECO:0000259" key="4">
    <source>
        <dbReference type="Pfam" id="PF25449"/>
    </source>
</evidence>
<evidence type="ECO:0000313" key="5">
    <source>
        <dbReference type="EMBL" id="ORX93406.1"/>
    </source>
</evidence>
<dbReference type="InterPro" id="IPR025066">
    <property type="entry name" value="CCDC174-like"/>
</dbReference>
<dbReference type="GO" id="GO:0005634">
    <property type="term" value="C:nucleus"/>
    <property type="evidence" value="ECO:0007669"/>
    <property type="project" value="TreeGrafter"/>
</dbReference>
<dbReference type="InParanoid" id="A0A1Y1Y6Q8"/>
<evidence type="ECO:0000313" key="6">
    <source>
        <dbReference type="Proteomes" id="UP000193498"/>
    </source>
</evidence>
<dbReference type="EMBL" id="MCFE01000237">
    <property type="protein sequence ID" value="ORX93406.1"/>
    <property type="molecule type" value="Genomic_DNA"/>
</dbReference>
<dbReference type="InterPro" id="IPR057464">
    <property type="entry name" value="CCDC174_GRSR"/>
</dbReference>
<dbReference type="AlphaFoldDB" id="A0A1Y1Y6Q8"/>
<dbReference type="PANTHER" id="PTHR15885:SF1">
    <property type="entry name" value="COILED-COIL DOMAIN-CONTAINING PROTEIN 174"/>
    <property type="match status" value="1"/>
</dbReference>
<feature type="region of interest" description="Disordered" evidence="3">
    <location>
        <begin position="151"/>
        <end position="171"/>
    </location>
</feature>
<dbReference type="STRING" id="1314790.A0A1Y1Y6Q8"/>
<gene>
    <name evidence="5" type="ORF">K493DRAFT_353468</name>
</gene>
<evidence type="ECO:0000256" key="1">
    <source>
        <dbReference type="ARBA" id="ARBA00023054"/>
    </source>
</evidence>
<keyword evidence="1 2" id="KW-0175">Coiled coil</keyword>
<accession>A0A1Y1Y6Q8</accession>
<feature type="compositionally biased region" description="Basic and acidic residues" evidence="3">
    <location>
        <begin position="55"/>
        <end position="79"/>
    </location>
</feature>
<dbReference type="Pfam" id="PF13300">
    <property type="entry name" value="DUF4078"/>
    <property type="match status" value="1"/>
</dbReference>
<dbReference type="FunCoup" id="A0A1Y1Y6Q8">
    <property type="interactions" value="599"/>
</dbReference>
<name>A0A1Y1Y6Q8_9FUNG</name>
<dbReference type="OrthoDB" id="333551at2759"/>